<evidence type="ECO:0000313" key="4">
    <source>
        <dbReference type="Proteomes" id="UP000298460"/>
    </source>
</evidence>
<gene>
    <name evidence="3" type="ORF">E4K67_03225</name>
</gene>
<dbReference type="RefSeq" id="WP_135544938.1">
    <property type="nucleotide sequence ID" value="NZ_SPQQ01000001.1"/>
</dbReference>
<sequence>MAGIDVLSNIPKGGNKVENMSSSMGRKTSGSSGNGASDFATMLTGKLKSYLNSKGQSSSKADQDVEEKTNTSPLPSGQSPDGLESLAYGNIVLPLISQVMLPAGKEANSGESMSQRIENSTGGKNLAPLLNLISQGSEEGSGSTGMTIMNPQEDNLGITELDKYRQVINKLLVELSGVITDSTPEVDLERADSMGAKDLRQELARITQGWMTMTDEAIKAELSTNAQNGLQRSVEGSALGNANPELSTKAANILAALYPLFVEGTGGEKVPQGVREALIDQLKGSGIDLDSIATASKDTLTNVLQKSEGMGLQESKNTKNFQDIFSEANKANSMKSVELFGPKDALTQSSSSEVGVVVNVVPLTLSDGKVVAIPVWEQISTVVREQVMLKQQVLKQLDIQLHPADLGKIQISLRWESGQVHMQVQASEAATGQLLQNQLSDLRQNLMNQGVNCGSLQMGQGGERQQQSQSDESQRALQQSDSLPNEDEDLIPINPLSLGQNGLNRINVTA</sequence>
<reference evidence="3 4" key="1">
    <citation type="submission" date="2019-03" db="EMBL/GenBank/DDBJ databases">
        <title>Draft Genome Sequence of Desulfosporosinus fructosivorans Strain 63.6F, Isolated from Marine Sediment in the Baltic Sea.</title>
        <authorList>
            <person name="Hausmann B."/>
            <person name="Vandieken V."/>
            <person name="Pjevac P."/>
            <person name="Schreck K."/>
            <person name="Herbold C.W."/>
            <person name="Loy A."/>
        </authorList>
    </citation>
    <scope>NUCLEOTIDE SEQUENCE [LARGE SCALE GENOMIC DNA]</scope>
    <source>
        <strain evidence="3 4">63.6F</strain>
    </source>
</reference>
<feature type="region of interest" description="Disordered" evidence="1">
    <location>
        <begin position="453"/>
        <end position="495"/>
    </location>
</feature>
<dbReference type="Pfam" id="PF02120">
    <property type="entry name" value="Flg_hook"/>
    <property type="match status" value="1"/>
</dbReference>
<keyword evidence="4" id="KW-1185">Reference proteome</keyword>
<evidence type="ECO:0000259" key="2">
    <source>
        <dbReference type="Pfam" id="PF02120"/>
    </source>
</evidence>
<comment type="caution">
    <text evidence="3">The sequence shown here is derived from an EMBL/GenBank/DDBJ whole genome shotgun (WGS) entry which is preliminary data.</text>
</comment>
<keyword evidence="3" id="KW-0282">Flagellum</keyword>
<dbReference type="OrthoDB" id="1792985at2"/>
<protein>
    <submittedName>
        <fullName evidence="3">Flagellar hook-length control protein FliK</fullName>
    </submittedName>
</protein>
<dbReference type="Proteomes" id="UP000298460">
    <property type="component" value="Unassembled WGS sequence"/>
</dbReference>
<evidence type="ECO:0000256" key="1">
    <source>
        <dbReference type="SAM" id="MobiDB-lite"/>
    </source>
</evidence>
<dbReference type="InterPro" id="IPR038610">
    <property type="entry name" value="FliK-like_C_sf"/>
</dbReference>
<dbReference type="EMBL" id="SPQQ01000001">
    <property type="protein sequence ID" value="TGE40004.1"/>
    <property type="molecule type" value="Genomic_DNA"/>
</dbReference>
<evidence type="ECO:0000313" key="3">
    <source>
        <dbReference type="EMBL" id="TGE40004.1"/>
    </source>
</evidence>
<dbReference type="InterPro" id="IPR052563">
    <property type="entry name" value="FliK"/>
</dbReference>
<dbReference type="CDD" id="cd17470">
    <property type="entry name" value="T3SS_Flik_C"/>
    <property type="match status" value="1"/>
</dbReference>
<organism evidence="3 4">
    <name type="scientific">Desulfosporosinus fructosivorans</name>
    <dbReference type="NCBI Taxonomy" id="2018669"/>
    <lineage>
        <taxon>Bacteria</taxon>
        <taxon>Bacillati</taxon>
        <taxon>Bacillota</taxon>
        <taxon>Clostridia</taxon>
        <taxon>Eubacteriales</taxon>
        <taxon>Desulfitobacteriaceae</taxon>
        <taxon>Desulfosporosinus</taxon>
    </lineage>
</organism>
<proteinExistence type="predicted"/>
<dbReference type="Gene3D" id="3.30.750.140">
    <property type="match status" value="1"/>
</dbReference>
<feature type="compositionally biased region" description="Low complexity" evidence="1">
    <location>
        <begin position="21"/>
        <end position="31"/>
    </location>
</feature>
<name>A0A4Z0RC17_9FIRM</name>
<feature type="compositionally biased region" description="Polar residues" evidence="1">
    <location>
        <begin position="109"/>
        <end position="123"/>
    </location>
</feature>
<keyword evidence="3" id="KW-0966">Cell projection</keyword>
<feature type="domain" description="Flagellar hook-length control protein-like C-terminal" evidence="2">
    <location>
        <begin position="387"/>
        <end position="467"/>
    </location>
</feature>
<feature type="compositionally biased region" description="Polar residues" evidence="1">
    <location>
        <begin position="50"/>
        <end position="60"/>
    </location>
</feature>
<feature type="region of interest" description="Disordered" evidence="1">
    <location>
        <begin position="1"/>
        <end position="38"/>
    </location>
</feature>
<dbReference type="PANTHER" id="PTHR37533">
    <property type="entry name" value="FLAGELLAR HOOK-LENGTH CONTROL PROTEIN"/>
    <property type="match status" value="1"/>
</dbReference>
<dbReference type="PANTHER" id="PTHR37533:SF2">
    <property type="entry name" value="FLAGELLAR HOOK-LENGTH CONTROL PROTEIN"/>
    <property type="match status" value="1"/>
</dbReference>
<keyword evidence="3" id="KW-0969">Cilium</keyword>
<accession>A0A4Z0RC17</accession>
<dbReference type="AlphaFoldDB" id="A0A4Z0RC17"/>
<feature type="region of interest" description="Disordered" evidence="1">
    <location>
        <begin position="50"/>
        <end position="83"/>
    </location>
</feature>
<feature type="compositionally biased region" description="Polar residues" evidence="1">
    <location>
        <begin position="70"/>
        <end position="79"/>
    </location>
</feature>
<dbReference type="InterPro" id="IPR021136">
    <property type="entry name" value="Flagellar_hook_control-like_C"/>
</dbReference>
<feature type="region of interest" description="Disordered" evidence="1">
    <location>
        <begin position="106"/>
        <end position="125"/>
    </location>
</feature>